<sequence>MTEPIHVLLVSDQGTCLNEIAAFLETQPDLIVYVATNCEEAKRILLQESLVMGYSVSNWFRLSM</sequence>
<dbReference type="AlphaFoldDB" id="G7VPQ5"/>
<dbReference type="HOGENOM" id="CLU_2863673_0_0_9"/>
<protein>
    <recommendedName>
        <fullName evidence="3">Response regulatory domain-containing protein</fullName>
    </recommendedName>
</protein>
<dbReference type="KEGG" id="pta:HPL003_21625"/>
<proteinExistence type="predicted"/>
<reference key="2">
    <citation type="submission" date="2011-11" db="EMBL/GenBank/DDBJ databases">
        <authorList>
            <person name="Shin S.H."/>
            <person name="Kim S."/>
            <person name="Kim J.Y."/>
        </authorList>
    </citation>
    <scope>NUCLEOTIDE SEQUENCE</scope>
    <source>
        <strain>HPL-003</strain>
    </source>
</reference>
<evidence type="ECO:0000313" key="2">
    <source>
        <dbReference type="Proteomes" id="UP000005876"/>
    </source>
</evidence>
<dbReference type="STRING" id="985665.HPL003_21625"/>
<evidence type="ECO:0008006" key="3">
    <source>
        <dbReference type="Google" id="ProtNLM"/>
    </source>
</evidence>
<dbReference type="EMBL" id="CP003107">
    <property type="protein sequence ID" value="AET61053.1"/>
    <property type="molecule type" value="Genomic_DNA"/>
</dbReference>
<accession>G7VPQ5</accession>
<name>G7VPQ5_PAETH</name>
<gene>
    <name evidence="1" type="ordered locus">HPL003_21625</name>
</gene>
<dbReference type="Proteomes" id="UP000005876">
    <property type="component" value="Chromosome"/>
</dbReference>
<evidence type="ECO:0000313" key="1">
    <source>
        <dbReference type="EMBL" id="AET61053.1"/>
    </source>
</evidence>
<reference evidence="1 2" key="3">
    <citation type="journal article" date="2012" name="J. Bacteriol.">
        <title>Genome Sequence of Paenibacillus terrae HPL-003, a Xylanase-Producing Bacterium Isolated from Soil Found in Forest Residue.</title>
        <authorList>
            <person name="Shin S.H."/>
            <person name="Kim S."/>
            <person name="Kim J.Y."/>
            <person name="Song H.Y."/>
            <person name="Cho S.J."/>
            <person name="Kim D.R."/>
            <person name="Lee K.I."/>
            <person name="Lim H.K."/>
            <person name="Park N.J."/>
            <person name="Hwang I.T."/>
            <person name="Yang K.S."/>
        </authorList>
    </citation>
    <scope>NUCLEOTIDE SEQUENCE [LARGE SCALE GENOMIC DNA]</scope>
    <source>
        <strain evidence="1 2">HPL-003</strain>
    </source>
</reference>
<organism evidence="1 2">
    <name type="scientific">Paenibacillus terrae (strain HPL-003)</name>
    <dbReference type="NCBI Taxonomy" id="985665"/>
    <lineage>
        <taxon>Bacteria</taxon>
        <taxon>Bacillati</taxon>
        <taxon>Bacillota</taxon>
        <taxon>Bacilli</taxon>
        <taxon>Bacillales</taxon>
        <taxon>Paenibacillaceae</taxon>
        <taxon>Paenibacillus</taxon>
    </lineage>
</organism>
<reference evidence="2" key="1">
    <citation type="submission" date="2011-11" db="EMBL/GenBank/DDBJ databases">
        <title>Complete sequence of Paenibacillus terrae HPL-003.</title>
        <authorList>
            <person name="Shin S.H."/>
            <person name="Kim S."/>
            <person name="Kim J.Y."/>
        </authorList>
    </citation>
    <scope>NUCLEOTIDE SEQUENCE [LARGE SCALE GENOMIC DNA]</scope>
    <source>
        <strain evidence="2">HPL-003</strain>
    </source>
</reference>